<sequence>MVLQMERTRAWLESVTAGLGSASGGDGIELGLDVVWARLRWQMGSWRRRLHGDGDDVCGDAALSRGSALD</sequence>
<dbReference type="EMBL" id="JBEDUW010000006">
    <property type="protein sequence ID" value="KAK9922321.1"/>
    <property type="molecule type" value="Genomic_DNA"/>
</dbReference>
<evidence type="ECO:0000313" key="1">
    <source>
        <dbReference type="EMBL" id="KAK9922321.1"/>
    </source>
</evidence>
<accession>A0AAW1WCE0</accession>
<organism evidence="1 2">
    <name type="scientific">Rubus argutus</name>
    <name type="common">Southern blackberry</name>
    <dbReference type="NCBI Taxonomy" id="59490"/>
    <lineage>
        <taxon>Eukaryota</taxon>
        <taxon>Viridiplantae</taxon>
        <taxon>Streptophyta</taxon>
        <taxon>Embryophyta</taxon>
        <taxon>Tracheophyta</taxon>
        <taxon>Spermatophyta</taxon>
        <taxon>Magnoliopsida</taxon>
        <taxon>eudicotyledons</taxon>
        <taxon>Gunneridae</taxon>
        <taxon>Pentapetalae</taxon>
        <taxon>rosids</taxon>
        <taxon>fabids</taxon>
        <taxon>Rosales</taxon>
        <taxon>Rosaceae</taxon>
        <taxon>Rosoideae</taxon>
        <taxon>Rosoideae incertae sedis</taxon>
        <taxon>Rubus</taxon>
    </lineage>
</organism>
<gene>
    <name evidence="1" type="ORF">M0R45_030790</name>
</gene>
<proteinExistence type="predicted"/>
<dbReference type="Proteomes" id="UP001457282">
    <property type="component" value="Unassembled WGS sequence"/>
</dbReference>
<keyword evidence="2" id="KW-1185">Reference proteome</keyword>
<evidence type="ECO:0000313" key="2">
    <source>
        <dbReference type="Proteomes" id="UP001457282"/>
    </source>
</evidence>
<reference evidence="1 2" key="1">
    <citation type="journal article" date="2023" name="G3 (Bethesda)">
        <title>A chromosome-length genome assembly and annotation of blackberry (Rubus argutus, cv. 'Hillquist').</title>
        <authorList>
            <person name="Bruna T."/>
            <person name="Aryal R."/>
            <person name="Dudchenko O."/>
            <person name="Sargent D.J."/>
            <person name="Mead D."/>
            <person name="Buti M."/>
            <person name="Cavallini A."/>
            <person name="Hytonen T."/>
            <person name="Andres J."/>
            <person name="Pham M."/>
            <person name="Weisz D."/>
            <person name="Mascagni F."/>
            <person name="Usai G."/>
            <person name="Natali L."/>
            <person name="Bassil N."/>
            <person name="Fernandez G.E."/>
            <person name="Lomsadze A."/>
            <person name="Armour M."/>
            <person name="Olukolu B."/>
            <person name="Poorten T."/>
            <person name="Britton C."/>
            <person name="Davik J."/>
            <person name="Ashrafi H."/>
            <person name="Aiden E.L."/>
            <person name="Borodovsky M."/>
            <person name="Worthington M."/>
        </authorList>
    </citation>
    <scope>NUCLEOTIDE SEQUENCE [LARGE SCALE GENOMIC DNA]</scope>
    <source>
        <strain evidence="1">PI 553951</strain>
    </source>
</reference>
<protein>
    <submittedName>
        <fullName evidence="1">Uncharacterized protein</fullName>
    </submittedName>
</protein>
<comment type="caution">
    <text evidence="1">The sequence shown here is derived from an EMBL/GenBank/DDBJ whole genome shotgun (WGS) entry which is preliminary data.</text>
</comment>
<name>A0AAW1WCE0_RUBAR</name>
<dbReference type="AlphaFoldDB" id="A0AAW1WCE0"/>